<dbReference type="AlphaFoldDB" id="A0A139AJ14"/>
<name>A0A139AJ14_GONPJ</name>
<feature type="transmembrane region" description="Helical" evidence="2">
    <location>
        <begin position="132"/>
        <end position="149"/>
    </location>
</feature>
<reference evidence="3 4" key="1">
    <citation type="journal article" date="2015" name="Genome Biol. Evol.">
        <title>Phylogenomic analyses indicate that early fungi evolved digesting cell walls of algal ancestors of land plants.</title>
        <authorList>
            <person name="Chang Y."/>
            <person name="Wang S."/>
            <person name="Sekimoto S."/>
            <person name="Aerts A.L."/>
            <person name="Choi C."/>
            <person name="Clum A."/>
            <person name="LaButti K.M."/>
            <person name="Lindquist E.A."/>
            <person name="Yee Ngan C."/>
            <person name="Ohm R.A."/>
            <person name="Salamov A.A."/>
            <person name="Grigoriev I.V."/>
            <person name="Spatafora J.W."/>
            <person name="Berbee M.L."/>
        </authorList>
    </citation>
    <scope>NUCLEOTIDE SEQUENCE [LARGE SCALE GENOMIC DNA]</scope>
    <source>
        <strain evidence="3 4">JEL478</strain>
    </source>
</reference>
<keyword evidence="2" id="KW-1133">Transmembrane helix</keyword>
<gene>
    <name evidence="3" type="ORF">M427DRAFT_55410</name>
</gene>
<evidence type="ECO:0000256" key="1">
    <source>
        <dbReference type="SAM" id="MobiDB-lite"/>
    </source>
</evidence>
<sequence length="346" mass="38377">MSTTTALPTVCSLENPTYTSPTWVAVNYLVFLLILYVVTRCSGWFLKRVDRKRWKAFSEEIRVNVISYLVQIIVTSTALAIQLATLPLLSPTYAFSVHELQVSRSAVNIVSLLYVSELIFRRKMRISLVTHHITTVGIIILLVCAFETTFDLTMPRIGMGFLYQATLEQVTFVGLLLYRYRPHTRATYITLLLGAAVPMVLKLVSLGYVVVVWAKYVVPVGLASPAYVAVDIILPIAAFILLTTQIWSAHVVYKLALRSKPGSSSGLNSSTRSRSRSRKSSLSPDAALSRDSISSPPPVSPTEGAEKRLLDTVWGDEKWRGRRSRSEEEAADVGDVGDIGDFTMKV</sequence>
<proteinExistence type="predicted"/>
<feature type="transmembrane region" description="Helical" evidence="2">
    <location>
        <begin position="161"/>
        <end position="178"/>
    </location>
</feature>
<evidence type="ECO:0008006" key="5">
    <source>
        <dbReference type="Google" id="ProtNLM"/>
    </source>
</evidence>
<evidence type="ECO:0000313" key="3">
    <source>
        <dbReference type="EMBL" id="KXS16453.1"/>
    </source>
</evidence>
<dbReference type="EMBL" id="KQ965752">
    <property type="protein sequence ID" value="KXS16453.1"/>
    <property type="molecule type" value="Genomic_DNA"/>
</dbReference>
<feature type="transmembrane region" description="Helical" evidence="2">
    <location>
        <begin position="190"/>
        <end position="214"/>
    </location>
</feature>
<evidence type="ECO:0000313" key="4">
    <source>
        <dbReference type="Proteomes" id="UP000070544"/>
    </source>
</evidence>
<evidence type="ECO:0000256" key="2">
    <source>
        <dbReference type="SAM" id="Phobius"/>
    </source>
</evidence>
<protein>
    <recommendedName>
        <fullName evidence="5">TLC domain-containing protein</fullName>
    </recommendedName>
</protein>
<feature type="region of interest" description="Disordered" evidence="1">
    <location>
        <begin position="259"/>
        <end position="346"/>
    </location>
</feature>
<feature type="transmembrane region" description="Helical" evidence="2">
    <location>
        <begin position="226"/>
        <end position="253"/>
    </location>
</feature>
<keyword evidence="2" id="KW-0472">Membrane</keyword>
<feature type="compositionally biased region" description="Low complexity" evidence="1">
    <location>
        <begin position="333"/>
        <end position="346"/>
    </location>
</feature>
<feature type="compositionally biased region" description="Basic and acidic residues" evidence="1">
    <location>
        <begin position="304"/>
        <end position="328"/>
    </location>
</feature>
<keyword evidence="4" id="KW-1185">Reference proteome</keyword>
<feature type="transmembrane region" description="Helical" evidence="2">
    <location>
        <begin position="66"/>
        <end position="89"/>
    </location>
</feature>
<accession>A0A139AJ14</accession>
<feature type="transmembrane region" description="Helical" evidence="2">
    <location>
        <begin position="25"/>
        <end position="46"/>
    </location>
</feature>
<organism evidence="3 4">
    <name type="scientific">Gonapodya prolifera (strain JEL478)</name>
    <name type="common">Monoblepharis prolifera</name>
    <dbReference type="NCBI Taxonomy" id="1344416"/>
    <lineage>
        <taxon>Eukaryota</taxon>
        <taxon>Fungi</taxon>
        <taxon>Fungi incertae sedis</taxon>
        <taxon>Chytridiomycota</taxon>
        <taxon>Chytridiomycota incertae sedis</taxon>
        <taxon>Monoblepharidomycetes</taxon>
        <taxon>Monoblepharidales</taxon>
        <taxon>Gonapodyaceae</taxon>
        <taxon>Gonapodya</taxon>
    </lineage>
</organism>
<dbReference type="Proteomes" id="UP000070544">
    <property type="component" value="Unassembled WGS sequence"/>
</dbReference>
<keyword evidence="2" id="KW-0812">Transmembrane</keyword>
<dbReference type="OrthoDB" id="2155119at2759"/>
<feature type="compositionally biased region" description="Low complexity" evidence="1">
    <location>
        <begin position="259"/>
        <end position="272"/>
    </location>
</feature>
<feature type="transmembrane region" description="Helical" evidence="2">
    <location>
        <begin position="101"/>
        <end position="120"/>
    </location>
</feature>